<accession>A0A085MIT1</accession>
<dbReference type="GO" id="GO:0043248">
    <property type="term" value="P:proteasome assembly"/>
    <property type="evidence" value="ECO:0007669"/>
    <property type="project" value="TreeGrafter"/>
</dbReference>
<reference evidence="4 5" key="1">
    <citation type="journal article" date="2014" name="Nat. Genet.">
        <title>Genome and transcriptome of the porcine whipworm Trichuris suis.</title>
        <authorList>
            <person name="Jex A.R."/>
            <person name="Nejsum P."/>
            <person name="Schwarz E.M."/>
            <person name="Hu L."/>
            <person name="Young N.D."/>
            <person name="Hall R.S."/>
            <person name="Korhonen P.K."/>
            <person name="Liao S."/>
            <person name="Thamsborg S."/>
            <person name="Xia J."/>
            <person name="Xu P."/>
            <person name="Wang S."/>
            <person name="Scheerlinck J.P."/>
            <person name="Hofmann A."/>
            <person name="Sternberg P.W."/>
            <person name="Wang J."/>
            <person name="Gasser R.B."/>
        </authorList>
    </citation>
    <scope>NUCLEOTIDE SEQUENCE [LARGE SCALE GENOMIC DNA]</scope>
    <source>
        <strain evidence="4">DCEP-RM93M</strain>
    </source>
</reference>
<proteinExistence type="inferred from homology"/>
<evidence type="ECO:0000256" key="2">
    <source>
        <dbReference type="ARBA" id="ARBA00023186"/>
    </source>
</evidence>
<dbReference type="GO" id="GO:0005634">
    <property type="term" value="C:nucleus"/>
    <property type="evidence" value="ECO:0007669"/>
    <property type="project" value="TreeGrafter"/>
</dbReference>
<dbReference type="InterPro" id="IPR019151">
    <property type="entry name" value="Proteasome_assmbl_chaperone_2"/>
</dbReference>
<evidence type="ECO:0000313" key="4">
    <source>
        <dbReference type="EMBL" id="KFD57127.1"/>
    </source>
</evidence>
<sequence>MLRKHDIEMPAASTGRKMLLPKEISANCLLILPTVSIGNASQQAVDLLICNMKIPFLCHLNADDCFLPMFASDPFDQNSSQVITACSAYYCSDRNIVVFQFRSDCLAHRRHVFLKRLLEWVREMSFRSVILLTSSWAGIRREPYLDSPGVFYLRADNATKTEEELNKLSLTKVPEDPELALPGSGFAVEFYNSIRHSNVPLVVLVKYCYEGASNVVDAIELFENLVALEFDRSKIKVQSRFLFCSFFPRVIPGAEETFHLGVTIISGFDRVTARFESSMPSWNVRMLP</sequence>
<evidence type="ECO:0000256" key="3">
    <source>
        <dbReference type="ARBA" id="ARBA00025745"/>
    </source>
</evidence>
<dbReference type="PANTHER" id="PTHR12970">
    <property type="entry name" value="PROTEASOME ASSEMBLY CHAPERONE 2"/>
    <property type="match status" value="1"/>
</dbReference>
<organism evidence="4 5">
    <name type="scientific">Trichuris suis</name>
    <name type="common">pig whipworm</name>
    <dbReference type="NCBI Taxonomy" id="68888"/>
    <lineage>
        <taxon>Eukaryota</taxon>
        <taxon>Metazoa</taxon>
        <taxon>Ecdysozoa</taxon>
        <taxon>Nematoda</taxon>
        <taxon>Enoplea</taxon>
        <taxon>Dorylaimia</taxon>
        <taxon>Trichinellida</taxon>
        <taxon>Trichuridae</taxon>
        <taxon>Trichuris</taxon>
    </lineage>
</organism>
<comment type="similarity">
    <text evidence="3">Belongs to the PSMG2 family.</text>
</comment>
<dbReference type="Pfam" id="PF09754">
    <property type="entry name" value="PAC2"/>
    <property type="match status" value="1"/>
</dbReference>
<gene>
    <name evidence="4" type="ORF">M513_02012</name>
</gene>
<dbReference type="Gene3D" id="3.40.50.10900">
    <property type="entry name" value="PAC-like subunit"/>
    <property type="match status" value="1"/>
</dbReference>
<dbReference type="GO" id="GO:0005829">
    <property type="term" value="C:cytosol"/>
    <property type="evidence" value="ECO:0007669"/>
    <property type="project" value="TreeGrafter"/>
</dbReference>
<name>A0A085MIT1_9BILA</name>
<dbReference type="AlphaFoldDB" id="A0A085MIT1"/>
<protein>
    <recommendedName>
        <fullName evidence="1">Proteasome assembly chaperone 2</fullName>
    </recommendedName>
</protein>
<dbReference type="EMBL" id="KL363190">
    <property type="protein sequence ID" value="KFD57127.1"/>
    <property type="molecule type" value="Genomic_DNA"/>
</dbReference>
<evidence type="ECO:0000256" key="1">
    <source>
        <dbReference type="ARBA" id="ARBA00019186"/>
    </source>
</evidence>
<dbReference type="InterPro" id="IPR016562">
    <property type="entry name" value="Proteasome_assmbl_chp_2_euk"/>
</dbReference>
<feature type="non-terminal residue" evidence="4">
    <location>
        <position position="288"/>
    </location>
</feature>
<dbReference type="InterPro" id="IPR038389">
    <property type="entry name" value="PSMG2_sf"/>
</dbReference>
<dbReference type="Proteomes" id="UP000030764">
    <property type="component" value="Unassembled WGS sequence"/>
</dbReference>
<evidence type="ECO:0000313" key="5">
    <source>
        <dbReference type="Proteomes" id="UP000030764"/>
    </source>
</evidence>
<keyword evidence="2" id="KW-0143">Chaperone</keyword>
<dbReference type="PANTHER" id="PTHR12970:SF1">
    <property type="entry name" value="PROTEASOME ASSEMBLY CHAPERONE 2"/>
    <property type="match status" value="1"/>
</dbReference>
<keyword evidence="5" id="KW-1185">Reference proteome</keyword>